<dbReference type="Ensembl" id="ENSTMTT00000004548.1">
    <property type="protein sequence ID" value="ENSTMTP00000004397.1"/>
    <property type="gene ID" value="ENSTMTG00000002506.1"/>
</dbReference>
<feature type="domain" description="NBAS subunit of NRZ tethering complex C-terminal" evidence="6">
    <location>
        <begin position="919"/>
        <end position="1043"/>
    </location>
</feature>
<comment type="subcellular location">
    <subcellularLocation>
        <location evidence="1">Endoplasmic reticulum</location>
    </subcellularLocation>
</comment>
<organism evidence="7 8">
    <name type="scientific">Terrapene triunguis</name>
    <name type="common">Three-toed box turtle</name>
    <dbReference type="NCBI Taxonomy" id="2587831"/>
    <lineage>
        <taxon>Eukaryota</taxon>
        <taxon>Metazoa</taxon>
        <taxon>Chordata</taxon>
        <taxon>Craniata</taxon>
        <taxon>Vertebrata</taxon>
        <taxon>Euteleostomi</taxon>
        <taxon>Archelosauria</taxon>
        <taxon>Testudinata</taxon>
        <taxon>Testudines</taxon>
        <taxon>Cryptodira</taxon>
        <taxon>Durocryptodira</taxon>
        <taxon>Testudinoidea</taxon>
        <taxon>Emydidae</taxon>
        <taxon>Terrapene</taxon>
    </lineage>
</organism>
<dbReference type="GO" id="GO:0015031">
    <property type="term" value="P:protein transport"/>
    <property type="evidence" value="ECO:0007669"/>
    <property type="project" value="UniProtKB-KW"/>
</dbReference>
<keyword evidence="4" id="KW-0653">Protein transport</keyword>
<evidence type="ECO:0000256" key="1">
    <source>
        <dbReference type="ARBA" id="ARBA00004240"/>
    </source>
</evidence>
<dbReference type="Pfam" id="PF22913">
    <property type="entry name" value="NBAS_11th"/>
    <property type="match status" value="1"/>
</dbReference>
<keyword evidence="8" id="KW-1185">Reference proteome</keyword>
<reference evidence="7" key="1">
    <citation type="submission" date="2025-08" db="UniProtKB">
        <authorList>
            <consortium name="Ensembl"/>
        </authorList>
    </citation>
    <scope>IDENTIFICATION</scope>
</reference>
<dbReference type="InterPro" id="IPR054751">
    <property type="entry name" value="NBAS_C"/>
</dbReference>
<proteinExistence type="predicted"/>
<evidence type="ECO:0000259" key="6">
    <source>
        <dbReference type="Pfam" id="PF22913"/>
    </source>
</evidence>
<evidence type="ECO:0000256" key="4">
    <source>
        <dbReference type="ARBA" id="ARBA00022927"/>
    </source>
</evidence>
<dbReference type="GeneTree" id="ENSGT00390000012474"/>
<protein>
    <submittedName>
        <fullName evidence="7">NBAS subunit of NRZ tethering complex</fullName>
    </submittedName>
</protein>
<accession>A0A674I9B7</accession>
<evidence type="ECO:0000313" key="7">
    <source>
        <dbReference type="Ensembl" id="ENSTMTP00000004397.1"/>
    </source>
</evidence>
<keyword evidence="2" id="KW-0813">Transport</keyword>
<dbReference type="InterPro" id="IPR013244">
    <property type="entry name" value="Sec39_domain"/>
</dbReference>
<keyword evidence="3" id="KW-0256">Endoplasmic reticulum</keyword>
<dbReference type="PANTHER" id="PTHR15922">
    <property type="entry name" value="NEUROBLASTOMA-AMPLIFIED SEQUENCE"/>
    <property type="match status" value="1"/>
</dbReference>
<gene>
    <name evidence="7" type="primary">NBAS</name>
</gene>
<reference evidence="7" key="2">
    <citation type="submission" date="2025-09" db="UniProtKB">
        <authorList>
            <consortium name="Ensembl"/>
        </authorList>
    </citation>
    <scope>IDENTIFICATION</scope>
</reference>
<dbReference type="GO" id="GO:0006890">
    <property type="term" value="P:retrograde vesicle-mediated transport, Golgi to endoplasmic reticulum"/>
    <property type="evidence" value="ECO:0007669"/>
    <property type="project" value="InterPro"/>
</dbReference>
<feature type="domain" description="Sec39" evidence="5">
    <location>
        <begin position="44"/>
        <end position="330"/>
    </location>
</feature>
<dbReference type="GO" id="GO:0070939">
    <property type="term" value="C:Dsl1/NZR complex"/>
    <property type="evidence" value="ECO:0007669"/>
    <property type="project" value="TreeGrafter"/>
</dbReference>
<evidence type="ECO:0000256" key="3">
    <source>
        <dbReference type="ARBA" id="ARBA00022824"/>
    </source>
</evidence>
<evidence type="ECO:0000313" key="8">
    <source>
        <dbReference type="Proteomes" id="UP000472274"/>
    </source>
</evidence>
<evidence type="ECO:0000259" key="5">
    <source>
        <dbReference type="Pfam" id="PF08314"/>
    </source>
</evidence>
<dbReference type="GO" id="GO:0000149">
    <property type="term" value="F:SNARE binding"/>
    <property type="evidence" value="ECO:0007669"/>
    <property type="project" value="TreeGrafter"/>
</dbReference>
<dbReference type="Proteomes" id="UP000472274">
    <property type="component" value="Unplaced"/>
</dbReference>
<evidence type="ECO:0000256" key="2">
    <source>
        <dbReference type="ARBA" id="ARBA00022448"/>
    </source>
</evidence>
<name>A0A674I9B7_9SAUR</name>
<dbReference type="Pfam" id="PF08314">
    <property type="entry name" value="Sec39"/>
    <property type="match status" value="1"/>
</dbReference>
<sequence length="1296" mass="145962">LPDSLESPGPSVSEILEKHGLQKPVSFVKDTQNSPEQAEKLMIRLTRHTGRKQPPVSEMHWKGLLQDMLDMQQNVYTCLEPDTCYEIFTESLLCSSHLENIHLAGEMMHCSVWSVDPPVGVASKGKPRYRVSYEKSIKLVLAAGREYFNSSTSLTDSCMDLARCCLQLIVDCPSAIQEELDLIRALSYLEEFGLTILPLQVRLCSDRLSLIKDCIAQLPTNYKQSAKLLGLADLLRIAGDDQTERKGQVLILLVEQALHFQDYKAASMHCQELIATGYSKSWEVCSQLGQSEGYHDLSTRQELMAFALTHCPPGAIESLLAANSSLQTQVGSISVNFSYIHSLSSSELPEEISIPSSQSADLLYWTTAKTMKVLSNTTTTTKAMLHAVSDGQWWKRSLTYLRPLHGQEFGDVLKSSSGANAAVEKQSCHPFYESLIVDPYVAEVSLRCIKILLQLASDALPNDMTLSLAYLLALPQVVDANKCFEKQSHSALSLQLASYYYSLQIYAHLAPCFKDKCHPLYRADPKELIKMVTKHVSQCGYEDWPEEIATLIKQLYYYNERLLDFTQAQILQGLGKGVDVQRFTADGQYKRETILGLAETLEENVYKIALSLAQRYSVPLWEVYMTHLEFLFTDSGLSTGEIEDRAQSLGLFETLKTNPEALHQHMAKYVYPGIEGIDHQRLLYYFTFLENCGCSEFVKHAIKPETHIRLLKKFKAVAPDLNYKKLTDENLSPLGVLQPILTSQNILSISKLAPKIPEKDGSMLSPSSVYTIWLQKLFWNGDHKLIKKAPETIPEWLSAYDTCAKYFDRLYPGDIVTFIDDITFSSKAVTKLSVDARLEMTNKAIKAMQQIIEKSRKKNSEDGMDGAGSTPVTYEKALNHLQQSLAHLETLNHRFISYLKNSDQEMLQKYGHLYDLSRSEKEKIHDQAVAMCIDGQPLDMIQQLLEVAVGDLELSPRDIVQCAINKIVFALSDNGAEFTLIKDPLQILEDIVSAVHASAEKGEKLVSSDDLLEWLRPFCGDDSLPVKPRIKVLQIMEQAFHLSDEDSRLLVFFRTQAVLKACWPETKVEITDIENEEKRYSLFLELLHSSNSQSEFQHLVLLLQAWSPMKNASITYTSNNPWVKLGTVMLSRCPTGQKENMGNEILKICRSLYETKHMLPVECTKELCLLLLNQSLLLPSLKLLVESKDQDLHTLALEQITAVAKIDDSSCDSEILSLLLNAKLVVKCISTVFYPHLINHLLANQEEGHWDIEEIAKQLQEAGFSAEAGSLMMCYKGTHPALRTYSTALSAIQHWI</sequence>
<dbReference type="PANTHER" id="PTHR15922:SF2">
    <property type="entry name" value="NBAS SUBUNIT OF NRZ TETHERING COMPLEX"/>
    <property type="match status" value="1"/>
</dbReference>